<protein>
    <submittedName>
        <fullName evidence="5">Putative transketolase N-terminal section</fullName>
        <ecNumber evidence="5">2.2.1.1</ecNumber>
    </submittedName>
</protein>
<evidence type="ECO:0000313" key="5">
    <source>
        <dbReference type="EMBL" id="SLM17691.1"/>
    </source>
</evidence>
<reference evidence="5" key="1">
    <citation type="submission" date="2017-02" db="EMBL/GenBank/DDBJ databases">
        <authorList>
            <person name="Regsiter A."/>
            <person name="William W."/>
        </authorList>
    </citation>
    <scope>NUCLEOTIDE SEQUENCE</scope>
    <source>
        <strain evidence="5">BdmA 4</strain>
    </source>
</reference>
<dbReference type="Gene3D" id="3.40.50.970">
    <property type="match status" value="1"/>
</dbReference>
<dbReference type="GO" id="GO:0004802">
    <property type="term" value="F:transketolase activity"/>
    <property type="evidence" value="ECO:0007669"/>
    <property type="project" value="UniProtKB-EC"/>
</dbReference>
<dbReference type="AlphaFoldDB" id="A0A3P3XN21"/>
<dbReference type="EC" id="2.2.1.1" evidence="5"/>
<comment type="similarity">
    <text evidence="2">Belongs to the transketolase family.</text>
</comment>
<evidence type="ECO:0000256" key="2">
    <source>
        <dbReference type="ARBA" id="ARBA00007131"/>
    </source>
</evidence>
<dbReference type="PANTHER" id="PTHR47514:SF1">
    <property type="entry name" value="TRANSKETOLASE N-TERMINAL SECTION-RELATED"/>
    <property type="match status" value="1"/>
</dbReference>
<evidence type="ECO:0000259" key="4">
    <source>
        <dbReference type="Pfam" id="PF00456"/>
    </source>
</evidence>
<evidence type="ECO:0000256" key="1">
    <source>
        <dbReference type="ARBA" id="ARBA00001964"/>
    </source>
</evidence>
<organism evidence="5">
    <name type="scientific">uncultured spirochete</name>
    <dbReference type="NCBI Taxonomy" id="156406"/>
    <lineage>
        <taxon>Bacteria</taxon>
        <taxon>Pseudomonadati</taxon>
        <taxon>Spirochaetota</taxon>
        <taxon>Spirochaetia</taxon>
        <taxon>Spirochaetales</taxon>
        <taxon>environmental samples</taxon>
    </lineage>
</organism>
<proteinExistence type="inferred from homology"/>
<dbReference type="EMBL" id="FWDO01000004">
    <property type="protein sequence ID" value="SLM17691.1"/>
    <property type="molecule type" value="Genomic_DNA"/>
</dbReference>
<comment type="cofactor">
    <cofactor evidence="1">
        <name>thiamine diphosphate</name>
        <dbReference type="ChEBI" id="CHEBI:58937"/>
    </cofactor>
</comment>
<dbReference type="CDD" id="cd02012">
    <property type="entry name" value="TPP_TK"/>
    <property type="match status" value="1"/>
</dbReference>
<dbReference type="Pfam" id="PF00456">
    <property type="entry name" value="Transketolase_N"/>
    <property type="match status" value="1"/>
</dbReference>
<dbReference type="InterPro" id="IPR005474">
    <property type="entry name" value="Transketolase_N"/>
</dbReference>
<dbReference type="InterPro" id="IPR029061">
    <property type="entry name" value="THDP-binding"/>
</dbReference>
<dbReference type="PANTHER" id="PTHR47514">
    <property type="entry name" value="TRANSKETOLASE N-TERMINAL SECTION-RELATED"/>
    <property type="match status" value="1"/>
</dbReference>
<gene>
    <name evidence="5" type="ORF">SPIRO4BDMA_40260</name>
</gene>
<dbReference type="SUPFAM" id="SSF52518">
    <property type="entry name" value="Thiamin diphosphate-binding fold (THDP-binding)"/>
    <property type="match status" value="1"/>
</dbReference>
<keyword evidence="5" id="KW-0808">Transferase</keyword>
<evidence type="ECO:0000256" key="3">
    <source>
        <dbReference type="ARBA" id="ARBA00023052"/>
    </source>
</evidence>
<feature type="domain" description="Transketolase N-terminal" evidence="4">
    <location>
        <begin position="13"/>
        <end position="275"/>
    </location>
</feature>
<name>A0A3P3XN21_9SPIR</name>
<accession>A0A3P3XN21</accession>
<keyword evidence="3" id="KW-0786">Thiamine pyrophosphate</keyword>
<sequence>MAHEHDVGFLESVAHQIRTLIIDTAHTAGAGHTGGSLSEVEILTALYFSFLNVDPECPDWNERDRFILSKGHASLGYYVTLALKGYFPTDNLKTFDREDSTLQAHPDMHKCKGVDYSTGSLGQGLSIGVGIALGGLKKNQQFKTVVLLGDGECQEGQVWEAAMFAGSKHIPKLIAIVDYNKVQLSNKVDENLSLEPFAIKWEAFGWNVLSADGHNIADLLSVLSRASALSARGPVVIIANTIKGKGVSFMEGKYEWHGKAPNDQEYTAAKKELGSK</sequence>